<evidence type="ECO:0000256" key="3">
    <source>
        <dbReference type="SAM" id="SignalP"/>
    </source>
</evidence>
<evidence type="ECO:0000313" key="5">
    <source>
        <dbReference type="Proteomes" id="UP000243207"/>
    </source>
</evidence>
<organism evidence="4 5">
    <name type="scientific">Halopseudomonas xinjiangensis</name>
    <dbReference type="NCBI Taxonomy" id="487184"/>
    <lineage>
        <taxon>Bacteria</taxon>
        <taxon>Pseudomonadati</taxon>
        <taxon>Pseudomonadota</taxon>
        <taxon>Gammaproteobacteria</taxon>
        <taxon>Pseudomonadales</taxon>
        <taxon>Pseudomonadaceae</taxon>
        <taxon>Halopseudomonas</taxon>
    </lineage>
</organism>
<dbReference type="GO" id="GO:0016020">
    <property type="term" value="C:membrane"/>
    <property type="evidence" value="ECO:0007669"/>
    <property type="project" value="InterPro"/>
</dbReference>
<proteinExistence type="inferred from homology"/>
<dbReference type="Pfam" id="PF04333">
    <property type="entry name" value="MlaA"/>
    <property type="match status" value="1"/>
</dbReference>
<dbReference type="PRINTS" id="PR01805">
    <property type="entry name" value="VACJLIPOPROT"/>
</dbReference>
<dbReference type="STRING" id="487184.SAMN05216421_0819"/>
<name>A0A1H1P2C5_9GAMM</name>
<sequence>MISNKHLAALALACVTVSATAQDREIPEYRDPLESLSIDRNDNTEFQFERSSLRALDVHDPIEGFNRYVYRFNAEFDERVYIPVVRGYVTVTPRFVRSGVSNFFRNINDVPNLANSLAQGKVEKGMRTTARLLFNSTLGVLGLFDVAEKMGLPQESEDFGQTMGFYGSPAGPYLVLPFIGPSTLRDTTGRVVDWGIHSGLDPLHASEFMNDNTWTYPLYAIDLRYRTPFRYGALDTPFEYDQIRYLYIKLRDLQIQQ</sequence>
<evidence type="ECO:0000256" key="1">
    <source>
        <dbReference type="ARBA" id="ARBA00010634"/>
    </source>
</evidence>
<feature type="signal peptide" evidence="3">
    <location>
        <begin position="1"/>
        <end position="21"/>
    </location>
</feature>
<dbReference type="AlphaFoldDB" id="A0A1H1P2C5"/>
<dbReference type="PANTHER" id="PTHR30035:SF3">
    <property type="entry name" value="INTERMEMBRANE PHOSPHOLIPID TRANSPORT SYSTEM LIPOPROTEIN MLAA"/>
    <property type="match status" value="1"/>
</dbReference>
<dbReference type="RefSeq" id="WP_093391957.1">
    <property type="nucleotide sequence ID" value="NZ_LT629736.1"/>
</dbReference>
<evidence type="ECO:0000256" key="2">
    <source>
        <dbReference type="ARBA" id="ARBA00022729"/>
    </source>
</evidence>
<dbReference type="Proteomes" id="UP000243207">
    <property type="component" value="Chromosome I"/>
</dbReference>
<dbReference type="PANTHER" id="PTHR30035">
    <property type="entry name" value="LIPOPROTEIN VACJ-RELATED"/>
    <property type="match status" value="1"/>
</dbReference>
<feature type="chain" id="PRO_5009256078" evidence="3">
    <location>
        <begin position="22"/>
        <end position="257"/>
    </location>
</feature>
<gene>
    <name evidence="4" type="ORF">SAMN05216421_0819</name>
</gene>
<accession>A0A1H1P2C5</accession>
<dbReference type="OrthoDB" id="9785326at2"/>
<keyword evidence="4" id="KW-0449">Lipoprotein</keyword>
<reference evidence="5" key="1">
    <citation type="submission" date="2016-10" db="EMBL/GenBank/DDBJ databases">
        <authorList>
            <person name="Varghese N."/>
            <person name="Submissions S."/>
        </authorList>
    </citation>
    <scope>NUCLEOTIDE SEQUENCE [LARGE SCALE GENOMIC DNA]</scope>
    <source>
        <strain evidence="5">NRRL B-51270</strain>
    </source>
</reference>
<dbReference type="GO" id="GO:0120010">
    <property type="term" value="P:intermembrane phospholipid transfer"/>
    <property type="evidence" value="ECO:0007669"/>
    <property type="project" value="TreeGrafter"/>
</dbReference>
<dbReference type="InterPro" id="IPR007428">
    <property type="entry name" value="MlaA"/>
</dbReference>
<keyword evidence="5" id="KW-1185">Reference proteome</keyword>
<comment type="similarity">
    <text evidence="1">Belongs to the MlaA family.</text>
</comment>
<protein>
    <submittedName>
        <fullName evidence="4">Phospholipid-binding lipoprotein MlaA</fullName>
    </submittedName>
</protein>
<dbReference type="EMBL" id="LT629736">
    <property type="protein sequence ID" value="SDS05408.1"/>
    <property type="molecule type" value="Genomic_DNA"/>
</dbReference>
<keyword evidence="2 3" id="KW-0732">Signal</keyword>
<evidence type="ECO:0000313" key="4">
    <source>
        <dbReference type="EMBL" id="SDS05408.1"/>
    </source>
</evidence>